<dbReference type="EMBL" id="KK088418">
    <property type="protein sequence ID" value="EYE96639.1"/>
    <property type="molecule type" value="Genomic_DNA"/>
</dbReference>
<keyword evidence="9" id="KW-0804">Transcription</keyword>
<dbReference type="InterPro" id="IPR036915">
    <property type="entry name" value="Cyclin-like_sf"/>
</dbReference>
<dbReference type="InterPro" id="IPR013763">
    <property type="entry name" value="Cyclin-like_dom"/>
</dbReference>
<evidence type="ECO:0000256" key="3">
    <source>
        <dbReference type="ARBA" id="ARBA00011612"/>
    </source>
</evidence>
<dbReference type="GO" id="GO:0016538">
    <property type="term" value="F:cyclin-dependent protein serine/threonine kinase regulator activity"/>
    <property type="evidence" value="ECO:0007669"/>
    <property type="project" value="InterPro"/>
</dbReference>
<evidence type="ECO:0000256" key="9">
    <source>
        <dbReference type="ARBA" id="ARBA00023163"/>
    </source>
</evidence>
<evidence type="ECO:0000256" key="10">
    <source>
        <dbReference type="ARBA" id="ARBA00023242"/>
    </source>
</evidence>
<evidence type="ECO:0000256" key="7">
    <source>
        <dbReference type="ARBA" id="ARBA00023127"/>
    </source>
</evidence>
<dbReference type="Pfam" id="PF00134">
    <property type="entry name" value="Cyclin_N"/>
    <property type="match status" value="1"/>
</dbReference>
<reference evidence="15" key="1">
    <citation type="journal article" date="2014" name="Nat. Commun.">
        <title>Genomic adaptations of the halophilic Dead Sea filamentous fungus Eurotium rubrum.</title>
        <authorList>
            <person name="Kis-Papo T."/>
            <person name="Weig A.R."/>
            <person name="Riley R."/>
            <person name="Persoh D."/>
            <person name="Salamov A."/>
            <person name="Sun H."/>
            <person name="Lipzen A."/>
            <person name="Wasser S.P."/>
            <person name="Rambold G."/>
            <person name="Grigoriev I.V."/>
            <person name="Nevo E."/>
        </authorList>
    </citation>
    <scope>NUCLEOTIDE SEQUENCE [LARGE SCALE GENOMIC DNA]</scope>
    <source>
        <strain evidence="15">CBS 135680</strain>
    </source>
</reference>
<dbReference type="HOGENOM" id="CLU_034754_2_0_1"/>
<dbReference type="PANTHER" id="PTHR10026">
    <property type="entry name" value="CYCLIN"/>
    <property type="match status" value="1"/>
</dbReference>
<keyword evidence="7 12" id="KW-0195">Cyclin</keyword>
<evidence type="ECO:0000256" key="4">
    <source>
        <dbReference type="ARBA" id="ARBA00014912"/>
    </source>
</evidence>
<evidence type="ECO:0000256" key="5">
    <source>
        <dbReference type="ARBA" id="ARBA00022491"/>
    </source>
</evidence>
<dbReference type="GO" id="GO:0006357">
    <property type="term" value="P:regulation of transcription by RNA polymerase II"/>
    <property type="evidence" value="ECO:0007669"/>
    <property type="project" value="InterPro"/>
</dbReference>
<evidence type="ECO:0000256" key="6">
    <source>
        <dbReference type="ARBA" id="ARBA00023015"/>
    </source>
</evidence>
<dbReference type="Gene3D" id="1.10.472.10">
    <property type="entry name" value="Cyclin-like"/>
    <property type="match status" value="2"/>
</dbReference>
<feature type="domain" description="Cyclin-like" evidence="13">
    <location>
        <begin position="53"/>
        <end position="142"/>
    </location>
</feature>
<dbReference type="PIRSF" id="PIRSF028758">
    <property type="entry name" value="Cyclin, C/H/G types"/>
    <property type="match status" value="1"/>
</dbReference>
<dbReference type="GeneID" id="63693990"/>
<dbReference type="SMART" id="SM00385">
    <property type="entry name" value="CYCLIN"/>
    <property type="match status" value="1"/>
</dbReference>
<dbReference type="FunFam" id="1.10.472.10:FF:000092">
    <property type="entry name" value="RNA polymerase II holoenzyme cyclin-like subunit"/>
    <property type="match status" value="1"/>
</dbReference>
<evidence type="ECO:0000256" key="8">
    <source>
        <dbReference type="ARBA" id="ARBA00023159"/>
    </source>
</evidence>
<evidence type="ECO:0000313" key="14">
    <source>
        <dbReference type="EMBL" id="EYE96639.1"/>
    </source>
</evidence>
<keyword evidence="8" id="KW-0010">Activator</keyword>
<dbReference type="OrthoDB" id="10266018at2759"/>
<evidence type="ECO:0000256" key="1">
    <source>
        <dbReference type="ARBA" id="ARBA00004123"/>
    </source>
</evidence>
<dbReference type="AlphaFoldDB" id="A0A017SJ19"/>
<comment type="function">
    <text evidence="11">Component of the SRB8-11 complex. The SRB8-11 complex is a regulatory module of the Mediator complex which is itself involved in regulation of basal and activated RNA polymerase II-dependent transcription. The SRB8-11 complex may be involved in the transcriptional repression of a subset of genes regulated by Mediator. It may inhibit the association of the Mediator complex with RNA polymerase II to form the holoenzyme complex. The SRB8-11 complex phosphorylates the C-terminal domain (CTD) of the largest subunit of RNA polymerase II.</text>
</comment>
<dbReference type="InterPro" id="IPR043198">
    <property type="entry name" value="Cyclin/Ssn8"/>
</dbReference>
<dbReference type="SUPFAM" id="SSF47954">
    <property type="entry name" value="Cyclin-like"/>
    <property type="match status" value="2"/>
</dbReference>
<evidence type="ECO:0000256" key="11">
    <source>
        <dbReference type="ARBA" id="ARBA00025278"/>
    </source>
</evidence>
<dbReference type="CDD" id="cd20513">
    <property type="entry name" value="CYCLIN_CCNC_rpt1"/>
    <property type="match status" value="1"/>
</dbReference>
<comment type="similarity">
    <text evidence="2">Belongs to the cyclin family. Cyclin C subfamily.</text>
</comment>
<comment type="subunit">
    <text evidence="3">Component of the SRB8-11 complex, a regulatory module of the Mediator complex.</text>
</comment>
<comment type="subcellular location">
    <subcellularLocation>
        <location evidence="1">Nucleus</location>
    </subcellularLocation>
</comment>
<protein>
    <recommendedName>
        <fullName evidence="4">RNA polymerase II holoenzyme cyclin-like subunit</fullName>
    </recommendedName>
</protein>
<dbReference type="InterPro" id="IPR006671">
    <property type="entry name" value="Cyclin_N"/>
</dbReference>
<keyword evidence="6" id="KW-0805">Transcription regulation</keyword>
<keyword evidence="15" id="KW-1185">Reference proteome</keyword>
<keyword evidence="10" id="KW-0539">Nucleus</keyword>
<proteinExistence type="inferred from homology"/>
<dbReference type="RefSeq" id="XP_040640327.1">
    <property type="nucleotide sequence ID" value="XM_040778866.1"/>
</dbReference>
<evidence type="ECO:0000259" key="13">
    <source>
        <dbReference type="SMART" id="SM00385"/>
    </source>
</evidence>
<dbReference type="Proteomes" id="UP000019804">
    <property type="component" value="Unassembled WGS sequence"/>
</dbReference>
<dbReference type="STRING" id="1388766.A0A017SJ19"/>
<name>A0A017SJ19_ASPRC</name>
<keyword evidence="5" id="KW-0678">Repressor</keyword>
<accession>A0A017SJ19</accession>
<organism evidence="14 15">
    <name type="scientific">Aspergillus ruber (strain CBS 135680)</name>
    <dbReference type="NCBI Taxonomy" id="1388766"/>
    <lineage>
        <taxon>Eukaryota</taxon>
        <taxon>Fungi</taxon>
        <taxon>Dikarya</taxon>
        <taxon>Ascomycota</taxon>
        <taxon>Pezizomycotina</taxon>
        <taxon>Eurotiomycetes</taxon>
        <taxon>Eurotiomycetidae</taxon>
        <taxon>Eurotiales</taxon>
        <taxon>Aspergillaceae</taxon>
        <taxon>Aspergillus</taxon>
        <taxon>Aspergillus subgen. Aspergillus</taxon>
    </lineage>
</organism>
<evidence type="ECO:0000313" key="15">
    <source>
        <dbReference type="Proteomes" id="UP000019804"/>
    </source>
</evidence>
<gene>
    <name evidence="14" type="ORF">EURHEDRAFT_376555</name>
</gene>
<dbReference type="GO" id="GO:0005634">
    <property type="term" value="C:nucleus"/>
    <property type="evidence" value="ECO:0007669"/>
    <property type="project" value="UniProtKB-SubCell"/>
</dbReference>
<sequence>MAANYWASTQRRHWLFTREKLAEVRDKQREKDMVAHTQFPLPDQRMLNIYFSQQLTKLGKKTSTRQQALATAQIYIKRFYTKNEIRHTNPYLVLATAFYLACKMEECPQHIRLVVGEARSLWPDFIAPDVSKVGECEFFLISEMSSQMIVHHPYRTLTELQRELALTSDEVALAWSVINDHYLTDLPLLHAPHVIAVMAIIVAVVFKPSQAGFHGSAAPALAGAMRDGGVNMLTALNDKNGGGPPPRVQKLIGWLAESEVDIHAVVECTQELVSLYEVWEQYSEKNCKELLSRMVRTQRLDK</sequence>
<evidence type="ECO:0000256" key="12">
    <source>
        <dbReference type="RuleBase" id="RU000383"/>
    </source>
</evidence>
<evidence type="ECO:0000256" key="2">
    <source>
        <dbReference type="ARBA" id="ARBA00008638"/>
    </source>
</evidence>